<dbReference type="Proteomes" id="UP000663868">
    <property type="component" value="Unassembled WGS sequence"/>
</dbReference>
<organism evidence="2 3">
    <name type="scientific">Adineta steineri</name>
    <dbReference type="NCBI Taxonomy" id="433720"/>
    <lineage>
        <taxon>Eukaryota</taxon>
        <taxon>Metazoa</taxon>
        <taxon>Spiralia</taxon>
        <taxon>Gnathifera</taxon>
        <taxon>Rotifera</taxon>
        <taxon>Eurotatoria</taxon>
        <taxon>Bdelloidea</taxon>
        <taxon>Adinetida</taxon>
        <taxon>Adinetidae</taxon>
        <taxon>Adineta</taxon>
    </lineage>
</organism>
<comment type="caution">
    <text evidence="2">The sequence shown here is derived from an EMBL/GenBank/DDBJ whole genome shotgun (WGS) entry which is preliminary data.</text>
</comment>
<protein>
    <submittedName>
        <fullName evidence="2">Uncharacterized protein</fullName>
    </submittedName>
</protein>
<evidence type="ECO:0000313" key="3">
    <source>
        <dbReference type="Proteomes" id="UP000663868"/>
    </source>
</evidence>
<feature type="non-terminal residue" evidence="2">
    <location>
        <position position="1"/>
    </location>
</feature>
<sequence>SASSTSKYNTTAAALPDSFTEDDDDDFTINDDQVLDE</sequence>
<feature type="compositionally biased region" description="Polar residues" evidence="1">
    <location>
        <begin position="1"/>
        <end position="12"/>
    </location>
</feature>
<accession>A0A820SEJ2</accession>
<evidence type="ECO:0000313" key="2">
    <source>
        <dbReference type="EMBL" id="CAF4450090.1"/>
    </source>
</evidence>
<gene>
    <name evidence="2" type="ORF">KXQ929_LOCUS53896</name>
</gene>
<feature type="compositionally biased region" description="Acidic residues" evidence="1">
    <location>
        <begin position="19"/>
        <end position="37"/>
    </location>
</feature>
<dbReference type="EMBL" id="CAJOBB010031363">
    <property type="protein sequence ID" value="CAF4450090.1"/>
    <property type="molecule type" value="Genomic_DNA"/>
</dbReference>
<evidence type="ECO:0000256" key="1">
    <source>
        <dbReference type="SAM" id="MobiDB-lite"/>
    </source>
</evidence>
<feature type="non-terminal residue" evidence="2">
    <location>
        <position position="37"/>
    </location>
</feature>
<reference evidence="2" key="1">
    <citation type="submission" date="2021-02" db="EMBL/GenBank/DDBJ databases">
        <authorList>
            <person name="Nowell W R."/>
        </authorList>
    </citation>
    <scope>NUCLEOTIDE SEQUENCE</scope>
</reference>
<feature type="region of interest" description="Disordered" evidence="1">
    <location>
        <begin position="1"/>
        <end position="37"/>
    </location>
</feature>
<name>A0A820SEJ2_9BILA</name>
<dbReference type="AlphaFoldDB" id="A0A820SEJ2"/>
<proteinExistence type="predicted"/>